<comment type="similarity">
    <text evidence="1">Belongs to the bacterial sugar transferase family.</text>
</comment>
<evidence type="ECO:0000259" key="3">
    <source>
        <dbReference type="Pfam" id="PF02397"/>
    </source>
</evidence>
<keyword evidence="2" id="KW-0472">Membrane</keyword>
<dbReference type="EC" id="2.7.8.36" evidence="4"/>
<evidence type="ECO:0000313" key="5">
    <source>
        <dbReference type="Proteomes" id="UP001235030"/>
    </source>
</evidence>
<name>A0ABY9Q8B0_9FIRM</name>
<proteinExistence type="inferred from homology"/>
<organism evidence="4 5">
    <name type="scientific">Terrisporobacter mayombei</name>
    <dbReference type="NCBI Taxonomy" id="1541"/>
    <lineage>
        <taxon>Bacteria</taxon>
        <taxon>Bacillati</taxon>
        <taxon>Bacillota</taxon>
        <taxon>Clostridia</taxon>
        <taxon>Peptostreptococcales</taxon>
        <taxon>Peptostreptococcaceae</taxon>
        <taxon>Terrisporobacter</taxon>
    </lineage>
</organism>
<keyword evidence="4" id="KW-0808">Transferase</keyword>
<accession>A0ABY9Q8B0</accession>
<dbReference type="PANTHER" id="PTHR30576">
    <property type="entry name" value="COLANIC BIOSYNTHESIS UDP-GLUCOSE LIPID CARRIER TRANSFERASE"/>
    <property type="match status" value="1"/>
</dbReference>
<dbReference type="GO" id="GO:0102334">
    <property type="term" value="F:N,N'-diacetylbacilliosaminyl-1-phosphate transferase activity"/>
    <property type="evidence" value="ECO:0007669"/>
    <property type="project" value="UniProtKB-EC"/>
</dbReference>
<dbReference type="InterPro" id="IPR003362">
    <property type="entry name" value="Bact_transf"/>
</dbReference>
<gene>
    <name evidence="4" type="primary">pglC</name>
    <name evidence="4" type="ORF">TEMA_39610</name>
</gene>
<keyword evidence="2" id="KW-1133">Transmembrane helix</keyword>
<sequence length="192" mass="22287">MYNLLQRFVALVLLIILSPLFLIVSLLIKIESKGPVFFKQERIGKDNMNFMIYKFRSMRTDTPDVATHLLDNPDIFITKVGKFLRKTSLDELPQLINIVKGEMLFVGPRPALYNQYDLRDLRTEKGVHMLYPGVSGWAQVNGRDELEISEKVEFDREYVEKRSIFMDIKIVFMTFIKVFKSEGVVEGSKNIS</sequence>
<keyword evidence="2" id="KW-0812">Transmembrane</keyword>
<evidence type="ECO:0000256" key="2">
    <source>
        <dbReference type="SAM" id="Phobius"/>
    </source>
</evidence>
<reference evidence="4 5" key="1">
    <citation type="submission" date="2022-07" db="EMBL/GenBank/DDBJ databases">
        <title>Genome sequence of Terrisporobacter mayombei DSM6539.</title>
        <authorList>
            <person name="Boeer T."/>
            <person name="Bengelsdorf F.R."/>
            <person name="Daniel R."/>
            <person name="Poehlein A."/>
        </authorList>
    </citation>
    <scope>NUCLEOTIDE SEQUENCE [LARGE SCALE GENOMIC DNA]</scope>
    <source>
        <strain evidence="4 5">DSM 6539</strain>
    </source>
</reference>
<evidence type="ECO:0000256" key="1">
    <source>
        <dbReference type="ARBA" id="ARBA00006464"/>
    </source>
</evidence>
<dbReference type="Proteomes" id="UP001235030">
    <property type="component" value="Chromosome"/>
</dbReference>
<protein>
    <submittedName>
        <fullName evidence="4">Undecaprenyl phosphate N,N'-diacetylbacillosamine 1-phosphate transferase</fullName>
        <ecNumber evidence="4">2.7.8.36</ecNumber>
    </submittedName>
</protein>
<evidence type="ECO:0000313" key="4">
    <source>
        <dbReference type="EMBL" id="WMT83445.1"/>
    </source>
</evidence>
<feature type="domain" description="Bacterial sugar transferase" evidence="3">
    <location>
        <begin position="5"/>
        <end position="180"/>
    </location>
</feature>
<dbReference type="PANTHER" id="PTHR30576:SF10">
    <property type="entry name" value="SLL5057 PROTEIN"/>
    <property type="match status" value="1"/>
</dbReference>
<dbReference type="EMBL" id="CP101637">
    <property type="protein sequence ID" value="WMT83445.1"/>
    <property type="molecule type" value="Genomic_DNA"/>
</dbReference>
<feature type="transmembrane region" description="Helical" evidence="2">
    <location>
        <begin position="6"/>
        <end position="28"/>
    </location>
</feature>
<dbReference type="Pfam" id="PF02397">
    <property type="entry name" value="Bac_transf"/>
    <property type="match status" value="1"/>
</dbReference>
<keyword evidence="5" id="KW-1185">Reference proteome</keyword>